<sequence>MGGDDVGWRCAPAMGRSGGIITMWDKNRGTLLDSFQGQGYLGVVLMWGVKKINCVIINVYASCLMQAKKALWMDLLVAMKVYGTTLYCILGDFNSVRSAEEMRGAKSKDTLEFQKSRSRWLKEGDANTGFFHACVKTRKRSNSIVALKKGRVWLSRPDEVRSEVVSYFRKHFEEVSWERPTLDGVEFLQI</sequence>
<proteinExistence type="predicted"/>
<accession>A0A2Z6NSF0</accession>
<evidence type="ECO:0008006" key="3">
    <source>
        <dbReference type="Google" id="ProtNLM"/>
    </source>
</evidence>
<dbReference type="SUPFAM" id="SSF56219">
    <property type="entry name" value="DNase I-like"/>
    <property type="match status" value="1"/>
</dbReference>
<dbReference type="OrthoDB" id="1431600at2759"/>
<dbReference type="Proteomes" id="UP000242715">
    <property type="component" value="Unassembled WGS sequence"/>
</dbReference>
<keyword evidence="2" id="KW-1185">Reference proteome</keyword>
<organism evidence="1 2">
    <name type="scientific">Trifolium subterraneum</name>
    <name type="common">Subterranean clover</name>
    <dbReference type="NCBI Taxonomy" id="3900"/>
    <lineage>
        <taxon>Eukaryota</taxon>
        <taxon>Viridiplantae</taxon>
        <taxon>Streptophyta</taxon>
        <taxon>Embryophyta</taxon>
        <taxon>Tracheophyta</taxon>
        <taxon>Spermatophyta</taxon>
        <taxon>Magnoliopsida</taxon>
        <taxon>eudicotyledons</taxon>
        <taxon>Gunneridae</taxon>
        <taxon>Pentapetalae</taxon>
        <taxon>rosids</taxon>
        <taxon>fabids</taxon>
        <taxon>Fabales</taxon>
        <taxon>Fabaceae</taxon>
        <taxon>Papilionoideae</taxon>
        <taxon>50 kb inversion clade</taxon>
        <taxon>NPAAA clade</taxon>
        <taxon>Hologalegina</taxon>
        <taxon>IRL clade</taxon>
        <taxon>Trifolieae</taxon>
        <taxon>Trifolium</taxon>
    </lineage>
</organism>
<gene>
    <name evidence="1" type="ORF">TSUD_56890</name>
</gene>
<reference evidence="2" key="1">
    <citation type="journal article" date="2017" name="Front. Plant Sci.">
        <title>Climate Clever Clovers: New Paradigm to Reduce the Environmental Footprint of Ruminants by Breeding Low Methanogenic Forages Utilizing Haplotype Variation.</title>
        <authorList>
            <person name="Kaur P."/>
            <person name="Appels R."/>
            <person name="Bayer P.E."/>
            <person name="Keeble-Gagnere G."/>
            <person name="Wang J."/>
            <person name="Hirakawa H."/>
            <person name="Shirasawa K."/>
            <person name="Vercoe P."/>
            <person name="Stefanova K."/>
            <person name="Durmic Z."/>
            <person name="Nichols P."/>
            <person name="Revell C."/>
            <person name="Isobe S.N."/>
            <person name="Edwards D."/>
            <person name="Erskine W."/>
        </authorList>
    </citation>
    <scope>NUCLEOTIDE SEQUENCE [LARGE SCALE GENOMIC DNA]</scope>
    <source>
        <strain evidence="2">cv. Daliak</strain>
    </source>
</reference>
<evidence type="ECO:0000313" key="2">
    <source>
        <dbReference type="Proteomes" id="UP000242715"/>
    </source>
</evidence>
<dbReference type="AlphaFoldDB" id="A0A2Z6NSF0"/>
<dbReference type="EMBL" id="DF973757">
    <property type="protein sequence ID" value="GAU39362.1"/>
    <property type="molecule type" value="Genomic_DNA"/>
</dbReference>
<name>A0A2Z6NSF0_TRISU</name>
<dbReference type="InterPro" id="IPR036691">
    <property type="entry name" value="Endo/exonu/phosph_ase_sf"/>
</dbReference>
<protein>
    <recommendedName>
        <fullName evidence="3">Endonuclease/exonuclease/phosphatase domain-containing protein</fullName>
    </recommendedName>
</protein>
<dbReference type="Gene3D" id="3.60.10.10">
    <property type="entry name" value="Endonuclease/exonuclease/phosphatase"/>
    <property type="match status" value="1"/>
</dbReference>
<evidence type="ECO:0000313" key="1">
    <source>
        <dbReference type="EMBL" id="GAU39362.1"/>
    </source>
</evidence>